<protein>
    <recommendedName>
        <fullName evidence="2">Peptidase M12B propeptide domain-containing protein</fullName>
    </recommendedName>
</protein>
<sequence>MHIPNHSVKREKMLRESDGGLGETDFFVKSFKGSSTMKRLFLLQIFIVVVNTTSETLRRQPSSSLREKQAMPCHAMPCHTIPRHSIPRHATPRRATPCHATPRHGADVEKQVICPLSVTFRYYGVINLASERQVYRQREEGHSGVVRPGQARPGQARPGQVWRGLAWLNVAWRGVGLYTLEDQLHDHEIVIPRKVSHKGELISHNVSHHHDEDGTEVHYRLSIAGKEYHIELTAAKDFIGPSMIVERHKRDFHIRSPPKSRSSKCHYRGFIRDHPNSRVALSACDGLCLDMWLDQSPTATKILRSN</sequence>
<evidence type="ECO:0000313" key="3">
    <source>
        <dbReference type="EMBL" id="KAF7396991.1"/>
    </source>
</evidence>
<dbReference type="InterPro" id="IPR002870">
    <property type="entry name" value="Peptidase_M12B_N"/>
</dbReference>
<comment type="caution">
    <text evidence="3">The sequence shown here is derived from an EMBL/GenBank/DDBJ whole genome shotgun (WGS) entry which is preliminary data.</text>
</comment>
<organism evidence="3 4">
    <name type="scientific">Vespula pensylvanica</name>
    <name type="common">Western yellow jacket</name>
    <name type="synonym">Wasp</name>
    <dbReference type="NCBI Taxonomy" id="30213"/>
    <lineage>
        <taxon>Eukaryota</taxon>
        <taxon>Metazoa</taxon>
        <taxon>Ecdysozoa</taxon>
        <taxon>Arthropoda</taxon>
        <taxon>Hexapoda</taxon>
        <taxon>Insecta</taxon>
        <taxon>Pterygota</taxon>
        <taxon>Neoptera</taxon>
        <taxon>Endopterygota</taxon>
        <taxon>Hymenoptera</taxon>
        <taxon>Apocrita</taxon>
        <taxon>Aculeata</taxon>
        <taxon>Vespoidea</taxon>
        <taxon>Vespidae</taxon>
        <taxon>Vespinae</taxon>
        <taxon>Vespula</taxon>
    </lineage>
</organism>
<proteinExistence type="predicted"/>
<name>A0A834K483_VESPE</name>
<evidence type="ECO:0000313" key="4">
    <source>
        <dbReference type="Proteomes" id="UP000600918"/>
    </source>
</evidence>
<keyword evidence="4" id="KW-1185">Reference proteome</keyword>
<accession>A0A834K483</accession>
<reference evidence="3" key="1">
    <citation type="journal article" date="2020" name="G3 (Bethesda)">
        <title>High-Quality Assemblies for Three Invasive Social Wasps from the &lt;i&gt;Vespula&lt;/i&gt; Genus.</title>
        <authorList>
            <person name="Harrop T.W.R."/>
            <person name="Guhlin J."/>
            <person name="McLaughlin G.M."/>
            <person name="Permina E."/>
            <person name="Stockwell P."/>
            <person name="Gilligan J."/>
            <person name="Le Lec M.F."/>
            <person name="Gruber M.A.M."/>
            <person name="Quinn O."/>
            <person name="Lovegrove M."/>
            <person name="Duncan E.J."/>
            <person name="Remnant E.J."/>
            <person name="Van Eeckhoven J."/>
            <person name="Graham B."/>
            <person name="Knapp R.A."/>
            <person name="Langford K.W."/>
            <person name="Kronenberg Z."/>
            <person name="Press M.O."/>
            <person name="Eacker S.M."/>
            <person name="Wilson-Rankin E.E."/>
            <person name="Purcell J."/>
            <person name="Lester P.J."/>
            <person name="Dearden P.K."/>
        </authorList>
    </citation>
    <scope>NUCLEOTIDE SEQUENCE</scope>
    <source>
        <strain evidence="3">Volc-1</strain>
    </source>
</reference>
<dbReference type="Pfam" id="PF01562">
    <property type="entry name" value="Pep_M12B_propep"/>
    <property type="match status" value="1"/>
</dbReference>
<dbReference type="AlphaFoldDB" id="A0A834K483"/>
<keyword evidence="1" id="KW-1015">Disulfide bond</keyword>
<gene>
    <name evidence="3" type="ORF">H0235_016528</name>
</gene>
<evidence type="ECO:0000256" key="1">
    <source>
        <dbReference type="ARBA" id="ARBA00023157"/>
    </source>
</evidence>
<dbReference type="Proteomes" id="UP000600918">
    <property type="component" value="Unassembled WGS sequence"/>
</dbReference>
<dbReference type="EMBL" id="JACSDY010000020">
    <property type="protein sequence ID" value="KAF7396991.1"/>
    <property type="molecule type" value="Genomic_DNA"/>
</dbReference>
<feature type="domain" description="Peptidase M12B propeptide" evidence="2">
    <location>
        <begin position="188"/>
        <end position="272"/>
    </location>
</feature>
<evidence type="ECO:0000259" key="2">
    <source>
        <dbReference type="Pfam" id="PF01562"/>
    </source>
</evidence>